<feature type="compositionally biased region" description="Polar residues" evidence="8">
    <location>
        <begin position="191"/>
        <end position="203"/>
    </location>
</feature>
<keyword evidence="4 7" id="KW-0863">Zinc-finger</keyword>
<dbReference type="Gene3D" id="3.30.160.60">
    <property type="entry name" value="Classic Zinc Finger"/>
    <property type="match status" value="7"/>
</dbReference>
<evidence type="ECO:0000313" key="10">
    <source>
        <dbReference type="EMBL" id="TDG51153.1"/>
    </source>
</evidence>
<reference evidence="10 11" key="1">
    <citation type="journal article" date="2019" name="J. Hered.">
        <title>An Improved Genome Assembly for Drosophila navojoa, the Basal Species in the mojavensis Cluster.</title>
        <authorList>
            <person name="Vanderlinde T."/>
            <person name="Dupim E.G."/>
            <person name="Nazario-Yepiz N.O."/>
            <person name="Carvalho A.B."/>
        </authorList>
    </citation>
    <scope>NUCLEOTIDE SEQUENCE [LARGE SCALE GENOMIC DNA]</scope>
    <source>
        <strain evidence="10">Navoj_Jal97</strain>
        <tissue evidence="10">Whole organism</tissue>
    </source>
</reference>
<evidence type="ECO:0000256" key="8">
    <source>
        <dbReference type="SAM" id="MobiDB-lite"/>
    </source>
</evidence>
<dbReference type="GO" id="GO:0005634">
    <property type="term" value="C:nucleus"/>
    <property type="evidence" value="ECO:0007669"/>
    <property type="project" value="UniProtKB-SubCell"/>
</dbReference>
<dbReference type="OrthoDB" id="3437960at2759"/>
<comment type="subcellular location">
    <subcellularLocation>
        <location evidence="1">Nucleus</location>
    </subcellularLocation>
</comment>
<dbReference type="SUPFAM" id="SSF57667">
    <property type="entry name" value="beta-beta-alpha zinc fingers"/>
    <property type="match status" value="4"/>
</dbReference>
<sequence>MSGPSGKNYGIASDLHVDENKESNIDHFVIDTAVDEIYFCEDCNNDFDSIESYNQAHSGPDGCGATVEARSKVMVHAVEIKEEFEDTMVDIDSMVVEDDLVEELDEASEPQLWEVLEDDGQVNVKVVNEAEIASEVEPEEEEEEEEVEAEEVANKSERYFCFDCHSIFETRQSAEDHSCPQGEANGEARGKSSNAKLAKTQTPMRRKVAAAAASSSSSNNSSVTVCDICKTQFSSAKCLKFHMRIHNKRAPKSIQDALPVGAHQQYNELDQFYCEICNKSFEQNLLTVHKQMHQSQEQFLCGTCNRKFENATNYEMHLKIHERALNSNSNSNANKKPASAKKDKPGFACQYCERVFSRPYEKVKHERVHTGEKPYSCEVCGKTFRVSYSLTLHLRTHTNIRPYVCTTCNKRFKSYQVYSHHLRIHSSDRLYACDSCPKAFRTSVQLYAHKNTHTKPYQCAVCNRPFASLYAVKAHMSTHRTNDAKGVSSAAIKSQQLANKYWCVTCGAEYARPFALRLHMKAAHGHPDDADTRLAKVPAPEDDEDDEDNDEEIVVPDTETAVLIAAAKADSAYLDAAANDVDVMGAVPKYEECIEFDVETFHSEEIITDWLK</sequence>
<feature type="domain" description="C2H2-type" evidence="9">
    <location>
        <begin position="403"/>
        <end position="430"/>
    </location>
</feature>
<dbReference type="Proteomes" id="UP000295192">
    <property type="component" value="Unassembled WGS sequence"/>
</dbReference>
<evidence type="ECO:0000259" key="9">
    <source>
        <dbReference type="PROSITE" id="PS50157"/>
    </source>
</evidence>
<evidence type="ECO:0000313" key="11">
    <source>
        <dbReference type="Proteomes" id="UP000295192"/>
    </source>
</evidence>
<feature type="compositionally biased region" description="Low complexity" evidence="8">
    <location>
        <begin position="209"/>
        <end position="219"/>
    </location>
</feature>
<evidence type="ECO:0000256" key="6">
    <source>
        <dbReference type="ARBA" id="ARBA00023242"/>
    </source>
</evidence>
<feature type="domain" description="C2H2-type" evidence="9">
    <location>
        <begin position="457"/>
        <end position="484"/>
    </location>
</feature>
<feature type="region of interest" description="Disordered" evidence="8">
    <location>
        <begin position="525"/>
        <end position="550"/>
    </location>
</feature>
<protein>
    <recommendedName>
        <fullName evidence="9">C2H2-type domain-containing protein</fullName>
    </recommendedName>
</protein>
<keyword evidence="5" id="KW-0862">Zinc</keyword>
<feature type="region of interest" description="Disordered" evidence="8">
    <location>
        <begin position="173"/>
        <end position="219"/>
    </location>
</feature>
<feature type="domain" description="C2H2-type" evidence="9">
    <location>
        <begin position="224"/>
        <end position="251"/>
    </location>
</feature>
<dbReference type="GO" id="GO:0006355">
    <property type="term" value="P:regulation of DNA-templated transcription"/>
    <property type="evidence" value="ECO:0007669"/>
    <property type="project" value="UniProtKB-ARBA"/>
</dbReference>
<dbReference type="PROSITE" id="PS50157">
    <property type="entry name" value="ZINC_FINGER_C2H2_2"/>
    <property type="match status" value="8"/>
</dbReference>
<keyword evidence="6" id="KW-0539">Nucleus</keyword>
<evidence type="ECO:0000256" key="2">
    <source>
        <dbReference type="ARBA" id="ARBA00022723"/>
    </source>
</evidence>
<feature type="domain" description="C2H2-type" evidence="9">
    <location>
        <begin position="431"/>
        <end position="458"/>
    </location>
</feature>
<dbReference type="PANTHER" id="PTHR16515:SF66">
    <property type="entry name" value="C2H2-TYPE DOMAIN-CONTAINING PROTEIN"/>
    <property type="match status" value="1"/>
</dbReference>
<dbReference type="GO" id="GO:0008270">
    <property type="term" value="F:zinc ion binding"/>
    <property type="evidence" value="ECO:0007669"/>
    <property type="project" value="UniProtKB-KW"/>
</dbReference>
<dbReference type="OMA" id="ERYFCFD"/>
<proteinExistence type="predicted"/>
<dbReference type="FunFam" id="3.30.160.60:FF:002343">
    <property type="entry name" value="Zinc finger protein 33A"/>
    <property type="match status" value="1"/>
</dbReference>
<evidence type="ECO:0000256" key="4">
    <source>
        <dbReference type="ARBA" id="ARBA00022771"/>
    </source>
</evidence>
<dbReference type="Pfam" id="PF13912">
    <property type="entry name" value="zf-C2H2_6"/>
    <property type="match status" value="1"/>
</dbReference>
<keyword evidence="3" id="KW-0677">Repeat</keyword>
<feature type="compositionally biased region" description="Basic and acidic residues" evidence="8">
    <location>
        <begin position="525"/>
        <end position="534"/>
    </location>
</feature>
<evidence type="ECO:0000256" key="1">
    <source>
        <dbReference type="ARBA" id="ARBA00004123"/>
    </source>
</evidence>
<organism evidence="10 11">
    <name type="scientific">Drosophila navojoa</name>
    <name type="common">Fruit fly</name>
    <dbReference type="NCBI Taxonomy" id="7232"/>
    <lineage>
        <taxon>Eukaryota</taxon>
        <taxon>Metazoa</taxon>
        <taxon>Ecdysozoa</taxon>
        <taxon>Arthropoda</taxon>
        <taxon>Hexapoda</taxon>
        <taxon>Insecta</taxon>
        <taxon>Pterygota</taxon>
        <taxon>Neoptera</taxon>
        <taxon>Endopterygota</taxon>
        <taxon>Diptera</taxon>
        <taxon>Brachycera</taxon>
        <taxon>Muscomorpha</taxon>
        <taxon>Ephydroidea</taxon>
        <taxon>Drosophilidae</taxon>
        <taxon>Drosophila</taxon>
    </lineage>
</organism>
<feature type="compositionally biased region" description="Acidic residues" evidence="8">
    <location>
        <begin position="540"/>
        <end position="550"/>
    </location>
</feature>
<dbReference type="SMART" id="SM00355">
    <property type="entry name" value="ZnF_C2H2"/>
    <property type="match status" value="9"/>
</dbReference>
<dbReference type="AlphaFoldDB" id="A0A484BQZ1"/>
<evidence type="ECO:0000256" key="3">
    <source>
        <dbReference type="ARBA" id="ARBA00022737"/>
    </source>
</evidence>
<dbReference type="InterPro" id="IPR036236">
    <property type="entry name" value="Znf_C2H2_sf"/>
</dbReference>
<dbReference type="InterPro" id="IPR013087">
    <property type="entry name" value="Znf_C2H2_type"/>
</dbReference>
<gene>
    <name evidence="10" type="ORF">AWZ03_002516</name>
</gene>
<dbReference type="EMBL" id="LSRL02000011">
    <property type="protein sequence ID" value="TDG51153.1"/>
    <property type="molecule type" value="Genomic_DNA"/>
</dbReference>
<evidence type="ECO:0000256" key="5">
    <source>
        <dbReference type="ARBA" id="ARBA00022833"/>
    </source>
</evidence>
<evidence type="ECO:0000256" key="7">
    <source>
        <dbReference type="PROSITE-ProRule" id="PRU00042"/>
    </source>
</evidence>
<comment type="caution">
    <text evidence="10">The sequence shown here is derived from an EMBL/GenBank/DDBJ whole genome shotgun (WGS) entry which is preliminary data.</text>
</comment>
<dbReference type="Pfam" id="PF00096">
    <property type="entry name" value="zf-C2H2"/>
    <property type="match status" value="4"/>
</dbReference>
<feature type="domain" description="C2H2-type" evidence="9">
    <location>
        <begin position="375"/>
        <end position="402"/>
    </location>
</feature>
<keyword evidence="2" id="KW-0479">Metal-binding</keyword>
<feature type="domain" description="C2H2-type" evidence="9">
    <location>
        <begin position="501"/>
        <end position="529"/>
    </location>
</feature>
<keyword evidence="11" id="KW-1185">Reference proteome</keyword>
<dbReference type="PROSITE" id="PS00028">
    <property type="entry name" value="ZINC_FINGER_C2H2_1"/>
    <property type="match status" value="8"/>
</dbReference>
<feature type="domain" description="C2H2-type" evidence="9">
    <location>
        <begin position="347"/>
        <end position="374"/>
    </location>
</feature>
<name>A0A484BQZ1_DRONA</name>
<dbReference type="InterPro" id="IPR050331">
    <property type="entry name" value="Zinc_finger"/>
</dbReference>
<accession>A0A484BQZ1</accession>
<dbReference type="PANTHER" id="PTHR16515">
    <property type="entry name" value="PR DOMAIN ZINC FINGER PROTEIN"/>
    <property type="match status" value="1"/>
</dbReference>
<feature type="domain" description="C2H2-type" evidence="9">
    <location>
        <begin position="299"/>
        <end position="321"/>
    </location>
</feature>
<dbReference type="STRING" id="7232.A0A484BQZ1"/>